<dbReference type="Gene3D" id="2.60.40.60">
    <property type="entry name" value="Cadherins"/>
    <property type="match status" value="1"/>
</dbReference>
<dbReference type="Pfam" id="PF00028">
    <property type="entry name" value="Cadherin"/>
    <property type="match status" value="1"/>
</dbReference>
<dbReference type="GO" id="GO:0007156">
    <property type="term" value="P:homophilic cell adhesion via plasma membrane adhesion molecules"/>
    <property type="evidence" value="ECO:0007669"/>
    <property type="project" value="InterPro"/>
</dbReference>
<dbReference type="GO" id="GO:0005509">
    <property type="term" value="F:calcium ion binding"/>
    <property type="evidence" value="ECO:0007669"/>
    <property type="project" value="UniProtKB-UniRule"/>
</dbReference>
<keyword evidence="4" id="KW-1185">Reference proteome</keyword>
<organism evidence="4 5">
    <name type="scientific">Hyalella azteca</name>
    <name type="common">Amphipod</name>
    <dbReference type="NCBI Taxonomy" id="294128"/>
    <lineage>
        <taxon>Eukaryota</taxon>
        <taxon>Metazoa</taxon>
        <taxon>Ecdysozoa</taxon>
        <taxon>Arthropoda</taxon>
        <taxon>Crustacea</taxon>
        <taxon>Multicrustacea</taxon>
        <taxon>Malacostraca</taxon>
        <taxon>Eumalacostraca</taxon>
        <taxon>Peracarida</taxon>
        <taxon>Amphipoda</taxon>
        <taxon>Senticaudata</taxon>
        <taxon>Talitrida</taxon>
        <taxon>Talitroidea</taxon>
        <taxon>Hyalellidae</taxon>
        <taxon>Hyalella</taxon>
    </lineage>
</organism>
<protein>
    <submittedName>
        <fullName evidence="5">Protocadherin Fat 2-like</fullName>
    </submittedName>
</protein>
<dbReference type="AlphaFoldDB" id="A0A979FLF2"/>
<evidence type="ECO:0000313" key="4">
    <source>
        <dbReference type="Proteomes" id="UP000694843"/>
    </source>
</evidence>
<dbReference type="OrthoDB" id="6368133at2759"/>
<feature type="region of interest" description="Disordered" evidence="2">
    <location>
        <begin position="102"/>
        <end position="136"/>
    </location>
</feature>
<name>A0A979FLF2_HYAAZ</name>
<sequence length="136" mass="15215">MDPASFLKIITNSTFMVTQLFGRDPVQFDELQYNITVSEDAPLGPLLTLTAITYPEGESVHYSLVESSHRPSSKWFKINPSSGVLLLVQPLDYEQNKRVSRRHDVSALSLPTTQPTQPPYYTRVSRRDDVSGESGG</sequence>
<dbReference type="PROSITE" id="PS50268">
    <property type="entry name" value="CADHERIN_2"/>
    <property type="match status" value="1"/>
</dbReference>
<proteinExistence type="predicted"/>
<dbReference type="SUPFAM" id="SSF49313">
    <property type="entry name" value="Cadherin-like"/>
    <property type="match status" value="1"/>
</dbReference>
<evidence type="ECO:0000259" key="3">
    <source>
        <dbReference type="PROSITE" id="PS50268"/>
    </source>
</evidence>
<evidence type="ECO:0000256" key="2">
    <source>
        <dbReference type="SAM" id="MobiDB-lite"/>
    </source>
</evidence>
<dbReference type="RefSeq" id="XP_047737861.1">
    <property type="nucleotide sequence ID" value="XM_047881905.1"/>
</dbReference>
<dbReference type="InterPro" id="IPR015919">
    <property type="entry name" value="Cadherin-like_sf"/>
</dbReference>
<evidence type="ECO:0000313" key="5">
    <source>
        <dbReference type="RefSeq" id="XP_047737861.1"/>
    </source>
</evidence>
<feature type="domain" description="Cadherin" evidence="3">
    <location>
        <begin position="29"/>
        <end position="97"/>
    </location>
</feature>
<dbReference type="Proteomes" id="UP000694843">
    <property type="component" value="Unplaced"/>
</dbReference>
<accession>A0A979FLF2</accession>
<evidence type="ECO:0000256" key="1">
    <source>
        <dbReference type="PROSITE-ProRule" id="PRU00043"/>
    </source>
</evidence>
<reference evidence="5" key="1">
    <citation type="submission" date="2025-08" db="UniProtKB">
        <authorList>
            <consortium name="RefSeq"/>
        </authorList>
    </citation>
    <scope>IDENTIFICATION</scope>
    <source>
        <tissue evidence="5">Whole organism</tissue>
    </source>
</reference>
<dbReference type="KEGG" id="hazt:125178356"/>
<feature type="compositionally biased region" description="Low complexity" evidence="2">
    <location>
        <begin position="111"/>
        <end position="122"/>
    </location>
</feature>
<dbReference type="CDD" id="cd11304">
    <property type="entry name" value="Cadherin_repeat"/>
    <property type="match status" value="1"/>
</dbReference>
<dbReference type="InterPro" id="IPR002126">
    <property type="entry name" value="Cadherin-like_dom"/>
</dbReference>
<gene>
    <name evidence="5" type="primary">LOC125178356</name>
</gene>
<dbReference type="GeneID" id="125178356"/>
<dbReference type="GO" id="GO:0016020">
    <property type="term" value="C:membrane"/>
    <property type="evidence" value="ECO:0007669"/>
    <property type="project" value="InterPro"/>
</dbReference>
<keyword evidence="1" id="KW-0106">Calcium</keyword>